<dbReference type="InterPro" id="IPR050612">
    <property type="entry name" value="Prok_Mopterin_Oxidored"/>
</dbReference>
<evidence type="ECO:0000256" key="3">
    <source>
        <dbReference type="ARBA" id="ARBA00022505"/>
    </source>
</evidence>
<dbReference type="Pfam" id="PF18364">
    <property type="entry name" value="Molybdopterin_N"/>
    <property type="match status" value="1"/>
</dbReference>
<evidence type="ECO:0000259" key="8">
    <source>
        <dbReference type="Pfam" id="PF18364"/>
    </source>
</evidence>
<dbReference type="PANTHER" id="PTHR43742">
    <property type="entry name" value="TRIMETHYLAMINE-N-OXIDE REDUCTASE"/>
    <property type="match status" value="1"/>
</dbReference>
<feature type="domain" description="Molybdopterin oxidoreductase" evidence="6">
    <location>
        <begin position="57"/>
        <end position="513"/>
    </location>
</feature>
<dbReference type="InterPro" id="IPR041954">
    <property type="entry name" value="CT_DMSOR/BSOR/TMAOR"/>
</dbReference>
<dbReference type="InterPro" id="IPR006656">
    <property type="entry name" value="Mopterin_OxRdtase"/>
</dbReference>
<comment type="similarity">
    <text evidence="2">Belongs to the prokaryotic molybdopterin-containing oxidoreductase family.</text>
</comment>
<sequence>MGDRAGNSTQTASHWGVYRVETDPETHRVLSVGGVPFDPDPSPIQRSLPDVVHGGLRIDRPYVREGYLRSRKASRRGRGAEGFVPVGWDQAYELICEALLEAREEFGNESIYGGSYGWASAGRLHHAQSTLKHFLSLFGGFTEKAGDHSFGAAAGVMPYVMGRADIPHLVVRWNEIIGHTRLLVMFGGAHVKNTQIDNGGAVNHENAHWYAKARQAGIEVVNISPSRADVMDSAGPEWVPIRPNTDTAMMLGLAHTLVSTGQHDAGFLDRYCSGYPQFERYLLGLDDGVPKDAAWASRITGVPEATITGLARRMAGTRTLINTSWSVQRADHGEQPVWMTVALASMLGQIGLTGGGFSIGFGALSGSNLARPAGIPRPTKPIGRNPVPFRVPVGRLNDALLDPGGRLEYNGKVIDLPHTEVIYSAGGNPFHHNLHLNRFLEGWQRPGTVIVHEQWWNPPARFADIVLPSTTTMERNDIAAPAHGKYWIAMHQVVPPYAQSRNDLDMFGELADRLGFGFAYHQNRDEMQWLRHMYDEARLIAEERGFDPPDFDSFWKGEAYEFAVREAEPALFADFRADPDAAPLNTPSGRIELFSETIRSFGYDDCPPHPSWIEPAEWLGGALAERYPLHLLSNQPKNKLHSQLDHAPLSRKAKIGGREPLHITPRDAAARGLADGDVVRVFNDRGAFLAGVRCDPDLLPGVVQVSTGSWYDPMEPGVPGSLEKHGNPNVVTLDKGTSRLAQGSVAQTCLVEVEKCDDPPAVTAFDLPRIVTAEQA</sequence>
<dbReference type="Proteomes" id="UP001499947">
    <property type="component" value="Unassembled WGS sequence"/>
</dbReference>
<protein>
    <submittedName>
        <fullName evidence="9">Molybdopterin guanine dinucleotide-containing S/N-oxide reductase</fullName>
    </submittedName>
</protein>
<dbReference type="Gene3D" id="2.40.40.20">
    <property type="match status" value="1"/>
</dbReference>
<keyword evidence="4" id="KW-0479">Metal-binding</keyword>
<evidence type="ECO:0000256" key="1">
    <source>
        <dbReference type="ARBA" id="ARBA00001942"/>
    </source>
</evidence>
<dbReference type="Gene3D" id="3.90.55.10">
    <property type="entry name" value="Dimethylsulfoxide Reductase, domain 3"/>
    <property type="match status" value="1"/>
</dbReference>
<keyword evidence="5" id="KW-0560">Oxidoreductase</keyword>
<dbReference type="PANTHER" id="PTHR43742:SF10">
    <property type="entry name" value="TRIMETHYLAMINE-N-OXIDE REDUCTASE 2"/>
    <property type="match status" value="1"/>
</dbReference>
<dbReference type="CDD" id="cd02793">
    <property type="entry name" value="MopB_CT_DMSOR-BSOR-TMAOR"/>
    <property type="match status" value="1"/>
</dbReference>
<comment type="cofactor">
    <cofactor evidence="1">
        <name>Mo-bis(molybdopterin guanine dinucleotide)</name>
        <dbReference type="ChEBI" id="CHEBI:60539"/>
    </cofactor>
</comment>
<dbReference type="InterPro" id="IPR041460">
    <property type="entry name" value="Molybdopterin_N"/>
</dbReference>
<evidence type="ECO:0000259" key="7">
    <source>
        <dbReference type="Pfam" id="PF01568"/>
    </source>
</evidence>
<dbReference type="Gene3D" id="3.40.50.740">
    <property type="match status" value="1"/>
</dbReference>
<feature type="domain" description="Molybdopterin dinucleotide-binding" evidence="7">
    <location>
        <begin position="629"/>
        <end position="749"/>
    </location>
</feature>
<accession>A0ABN2HM74</accession>
<evidence type="ECO:0000313" key="9">
    <source>
        <dbReference type="EMBL" id="GAA1690153.1"/>
    </source>
</evidence>
<name>A0ABN2HM74_9ACTN</name>
<dbReference type="Gene3D" id="3.40.228.10">
    <property type="entry name" value="Dimethylsulfoxide Reductase, domain 2"/>
    <property type="match status" value="1"/>
</dbReference>
<dbReference type="Pfam" id="PF01568">
    <property type="entry name" value="Molydop_binding"/>
    <property type="match status" value="1"/>
</dbReference>
<reference evidence="9 10" key="1">
    <citation type="journal article" date="2019" name="Int. J. Syst. Evol. Microbiol.">
        <title>The Global Catalogue of Microorganisms (GCM) 10K type strain sequencing project: providing services to taxonomists for standard genome sequencing and annotation.</title>
        <authorList>
            <consortium name="The Broad Institute Genomics Platform"/>
            <consortium name="The Broad Institute Genome Sequencing Center for Infectious Disease"/>
            <person name="Wu L."/>
            <person name="Ma J."/>
        </authorList>
    </citation>
    <scope>NUCLEOTIDE SEQUENCE [LARGE SCALE GENOMIC DNA]</scope>
    <source>
        <strain evidence="9 10">JCM 13244</strain>
    </source>
</reference>
<dbReference type="SUPFAM" id="SSF50692">
    <property type="entry name" value="ADC-like"/>
    <property type="match status" value="1"/>
</dbReference>
<dbReference type="Pfam" id="PF00384">
    <property type="entry name" value="Molybdopterin"/>
    <property type="match status" value="1"/>
</dbReference>
<comment type="caution">
    <text evidence="9">The sequence shown here is derived from an EMBL/GenBank/DDBJ whole genome shotgun (WGS) entry which is preliminary data.</text>
</comment>
<dbReference type="SUPFAM" id="SSF53706">
    <property type="entry name" value="Formate dehydrogenase/DMSO reductase, domains 1-3"/>
    <property type="match status" value="1"/>
</dbReference>
<gene>
    <name evidence="9" type="ORF">GCM10009680_31960</name>
</gene>
<dbReference type="EMBL" id="BAAALR010000043">
    <property type="protein sequence ID" value="GAA1690153.1"/>
    <property type="molecule type" value="Genomic_DNA"/>
</dbReference>
<proteinExistence type="inferred from homology"/>
<keyword evidence="3" id="KW-0500">Molybdenum</keyword>
<dbReference type="InterPro" id="IPR006657">
    <property type="entry name" value="MoPterin_dinucl-bd_dom"/>
</dbReference>
<dbReference type="InterPro" id="IPR009010">
    <property type="entry name" value="Asp_de-COase-like_dom_sf"/>
</dbReference>
<evidence type="ECO:0000256" key="4">
    <source>
        <dbReference type="ARBA" id="ARBA00022723"/>
    </source>
</evidence>
<evidence type="ECO:0000256" key="2">
    <source>
        <dbReference type="ARBA" id="ARBA00010312"/>
    </source>
</evidence>
<dbReference type="RefSeq" id="WP_211125196.1">
    <property type="nucleotide sequence ID" value="NZ_BAAALR010000043.1"/>
</dbReference>
<organism evidence="9 10">
    <name type="scientific">Streptomyces yatensis</name>
    <dbReference type="NCBI Taxonomy" id="155177"/>
    <lineage>
        <taxon>Bacteria</taxon>
        <taxon>Bacillati</taxon>
        <taxon>Actinomycetota</taxon>
        <taxon>Actinomycetes</taxon>
        <taxon>Kitasatosporales</taxon>
        <taxon>Streptomycetaceae</taxon>
        <taxon>Streptomyces</taxon>
        <taxon>Streptomyces violaceusniger group</taxon>
    </lineage>
</organism>
<keyword evidence="10" id="KW-1185">Reference proteome</keyword>
<feature type="domain" description="Molybdopterin oxidoreductase N-terminal" evidence="8">
    <location>
        <begin position="11"/>
        <end position="53"/>
    </location>
</feature>
<evidence type="ECO:0000259" key="6">
    <source>
        <dbReference type="Pfam" id="PF00384"/>
    </source>
</evidence>
<evidence type="ECO:0000313" key="10">
    <source>
        <dbReference type="Proteomes" id="UP001499947"/>
    </source>
</evidence>
<evidence type="ECO:0000256" key="5">
    <source>
        <dbReference type="ARBA" id="ARBA00023002"/>
    </source>
</evidence>